<dbReference type="PANTHER" id="PTHR11851:SF49">
    <property type="entry name" value="MITOCHONDRIAL-PROCESSING PEPTIDASE SUBUNIT ALPHA"/>
    <property type="match status" value="1"/>
</dbReference>
<dbReference type="InterPro" id="IPR011765">
    <property type="entry name" value="Pept_M16_N"/>
</dbReference>
<dbReference type="SUPFAM" id="SSF63411">
    <property type="entry name" value="LuxS/MPP-like metallohydrolase"/>
    <property type="match status" value="2"/>
</dbReference>
<evidence type="ECO:0000256" key="1">
    <source>
        <dbReference type="ARBA" id="ARBA00002123"/>
    </source>
</evidence>
<dbReference type="FunCoup" id="C1FI71">
    <property type="interactions" value="2299"/>
</dbReference>
<dbReference type="EMBL" id="CP001576">
    <property type="protein sequence ID" value="ACO69671.1"/>
    <property type="molecule type" value="Genomic_DNA"/>
</dbReference>
<comment type="similarity">
    <text evidence="2">Belongs to the peptidase M16 family.</text>
</comment>
<dbReference type="GeneID" id="8246963"/>
<reference evidence="5 6" key="1">
    <citation type="journal article" date="2009" name="Science">
        <title>Green evolution and dynamic adaptations revealed by genomes of the marine picoeukaryotes Micromonas.</title>
        <authorList>
            <person name="Worden A.Z."/>
            <person name="Lee J.H."/>
            <person name="Mock T."/>
            <person name="Rouze P."/>
            <person name="Simmons M.P."/>
            <person name="Aerts A.L."/>
            <person name="Allen A.E."/>
            <person name="Cuvelier M.L."/>
            <person name="Derelle E."/>
            <person name="Everett M.V."/>
            <person name="Foulon E."/>
            <person name="Grimwood J."/>
            <person name="Gundlach H."/>
            <person name="Henrissat B."/>
            <person name="Napoli C."/>
            <person name="McDonald S.M."/>
            <person name="Parker M.S."/>
            <person name="Rombauts S."/>
            <person name="Salamov A."/>
            <person name="Von Dassow P."/>
            <person name="Badger J.H."/>
            <person name="Coutinho P.M."/>
            <person name="Demir E."/>
            <person name="Dubchak I."/>
            <person name="Gentemann C."/>
            <person name="Eikrem W."/>
            <person name="Gready J.E."/>
            <person name="John U."/>
            <person name="Lanier W."/>
            <person name="Lindquist E.A."/>
            <person name="Lucas S."/>
            <person name="Mayer K.F."/>
            <person name="Moreau H."/>
            <person name="Not F."/>
            <person name="Otillar R."/>
            <person name="Panaud O."/>
            <person name="Pangilinan J."/>
            <person name="Paulsen I."/>
            <person name="Piegu B."/>
            <person name="Poliakov A."/>
            <person name="Robbens S."/>
            <person name="Schmutz J."/>
            <person name="Toulza E."/>
            <person name="Wyss T."/>
            <person name="Zelensky A."/>
            <person name="Zhou K."/>
            <person name="Armbrust E.V."/>
            <person name="Bhattacharya D."/>
            <person name="Goodenough U.W."/>
            <person name="Van de Peer Y."/>
            <person name="Grigoriev I.V."/>
        </authorList>
    </citation>
    <scope>NUCLEOTIDE SEQUENCE [LARGE SCALE GENOMIC DNA]</scope>
    <source>
        <strain evidence="6">RCC299 / NOUM17</strain>
    </source>
</reference>
<dbReference type="STRING" id="296587.C1FI71"/>
<feature type="domain" description="Peptidase M16 C-terminal" evidence="4">
    <location>
        <begin position="202"/>
        <end position="384"/>
    </location>
</feature>
<evidence type="ECO:0000256" key="2">
    <source>
        <dbReference type="ARBA" id="ARBA00007261"/>
    </source>
</evidence>
<dbReference type="Pfam" id="PF05193">
    <property type="entry name" value="Peptidase_M16_C"/>
    <property type="match status" value="1"/>
</dbReference>
<evidence type="ECO:0000259" key="4">
    <source>
        <dbReference type="Pfam" id="PF05193"/>
    </source>
</evidence>
<keyword evidence="6" id="KW-1185">Reference proteome</keyword>
<dbReference type="AlphaFoldDB" id="C1FI71"/>
<dbReference type="InterPro" id="IPR011249">
    <property type="entry name" value="Metalloenz_LuxS/M16"/>
</dbReference>
<dbReference type="RefSeq" id="XP_002508413.1">
    <property type="nucleotide sequence ID" value="XM_002508367.1"/>
</dbReference>
<sequence length="464" mass="47986">MMSAIFGGSAGPAMPPMDQPVPGLAIPDPPAAPAAAPVTNITTLSNGAKIASEDTPGASIAVGMYVSSGSKWENPHVSGASHLLERMAWRATANRTAFRVTREAEVIGANLLASASREQMAYTVDCLRTNLPEAVELLTDAVMNQKLTDHEVAAAAAALKKEMTELAENPAHLIMEAAHSVAFTGGLGAPLVATPAALTRLDGDALAHFVQATYTAPRVVLAAAGVDHAELVSVAEPLLSTLAPGPGVGAAPTTYVGGDYRVSTDSPLTNIILAFEFKGGWRDQKGSTAMTVLNTLMGGGGSFSAGGPGKGMYSRLYNRVLNRHAWAQNCTSFHSVFDDTGVIGISGVADGPHAGDMVAVMARELAAVANGKIEAKELDRAKAATVSSILMNLESRAVVAEDIGRQILTYGERKSPAEFIAAINALTAAEISAVAAEALKSNPTLCMVGDLTAAPRFEQVKTLF</sequence>
<dbReference type="PANTHER" id="PTHR11851">
    <property type="entry name" value="METALLOPROTEASE"/>
    <property type="match status" value="1"/>
</dbReference>
<gene>
    <name evidence="5" type="ORF">MICPUN_91773</name>
</gene>
<dbReference type="KEGG" id="mis:MICPUN_91773"/>
<accession>C1FI71</accession>
<evidence type="ECO:0000313" key="6">
    <source>
        <dbReference type="Proteomes" id="UP000002009"/>
    </source>
</evidence>
<dbReference type="eggNOG" id="KOG2067">
    <property type="taxonomic scope" value="Eukaryota"/>
</dbReference>
<evidence type="ECO:0000313" key="5">
    <source>
        <dbReference type="EMBL" id="ACO69671.1"/>
    </source>
</evidence>
<dbReference type="GO" id="GO:0005739">
    <property type="term" value="C:mitochondrion"/>
    <property type="evidence" value="ECO:0007669"/>
    <property type="project" value="TreeGrafter"/>
</dbReference>
<dbReference type="Pfam" id="PF00675">
    <property type="entry name" value="Peptidase_M16"/>
    <property type="match status" value="1"/>
</dbReference>
<protein>
    <submittedName>
        <fullName evidence="5">Uncharacterized protein</fullName>
    </submittedName>
</protein>
<dbReference type="FunFam" id="3.30.830.10:FF:000008">
    <property type="entry name" value="Mitochondrial-processing peptidase subunit beta"/>
    <property type="match status" value="1"/>
</dbReference>
<dbReference type="OrthoDB" id="10251424at2759"/>
<comment type="function">
    <text evidence="1">Substrate recognition and binding subunit of the essential mitochondrial processing protease (MPP), which cleaves the mitochondrial sequence off newly imported precursors proteins.</text>
</comment>
<dbReference type="OMA" id="LKYHHSP"/>
<organism evidence="5 6">
    <name type="scientific">Micromonas commoda (strain RCC299 / NOUM17 / CCMP2709)</name>
    <name type="common">Picoplanktonic green alga</name>
    <dbReference type="NCBI Taxonomy" id="296587"/>
    <lineage>
        <taxon>Eukaryota</taxon>
        <taxon>Viridiplantae</taxon>
        <taxon>Chlorophyta</taxon>
        <taxon>Mamiellophyceae</taxon>
        <taxon>Mamiellales</taxon>
        <taxon>Mamiellaceae</taxon>
        <taxon>Micromonas</taxon>
    </lineage>
</organism>
<dbReference type="InParanoid" id="C1FI71"/>
<evidence type="ECO:0000259" key="3">
    <source>
        <dbReference type="Pfam" id="PF00675"/>
    </source>
</evidence>
<name>C1FI71_MICCC</name>
<dbReference type="Gene3D" id="3.30.830.10">
    <property type="entry name" value="Metalloenzyme, LuxS/M16 peptidase-like"/>
    <property type="match status" value="2"/>
</dbReference>
<proteinExistence type="inferred from homology"/>
<dbReference type="InterPro" id="IPR050361">
    <property type="entry name" value="MPP/UQCRC_Complex"/>
</dbReference>
<dbReference type="InterPro" id="IPR007863">
    <property type="entry name" value="Peptidase_M16_C"/>
</dbReference>
<dbReference type="Proteomes" id="UP000002009">
    <property type="component" value="Chromosome 10"/>
</dbReference>
<dbReference type="GO" id="GO:0046872">
    <property type="term" value="F:metal ion binding"/>
    <property type="evidence" value="ECO:0007669"/>
    <property type="project" value="InterPro"/>
</dbReference>
<feature type="domain" description="Peptidase M16 N-terminal" evidence="3">
    <location>
        <begin position="50"/>
        <end position="193"/>
    </location>
</feature>